<feature type="transmembrane region" description="Helical" evidence="1">
    <location>
        <begin position="184"/>
        <end position="204"/>
    </location>
</feature>
<keyword evidence="4" id="KW-1185">Reference proteome</keyword>
<feature type="transmembrane region" description="Helical" evidence="1">
    <location>
        <begin position="216"/>
        <end position="233"/>
    </location>
</feature>
<sequence>MNKKISDIQILRALAILFVLLQHFSLTPTIINIFPVKITLPLYIGVELFFVISGYVVARSFFSGTKITPIYFYSKRIFRIYPALFVFILLCYLSNLISTSINLPEGVVDIFSLPWDNLLKRCLKILLGIYINSIDALNTEGNPLAFGAMWSLSVEFQFYTFVFLLGLILVFVTKNNKYFIENFFLFLFIFFYIYILISRLMILFNYSTNLFIKNYIVSYDFDFLLLGFVLAIIQKKEWISPKFFLHKESAMFMSPILLVIPLFLTSISESPFAKEQIIMEGISSPIIGLCFTILIYLASTSGCFPGEKSRLYSVLSWIGDRSYTIYLFHFPFFILIWILFYKLFPLAFSNDWNYGFAQMIVTALLLTPFVEFIYRYLELPLIEYSHKFIFKRLRP</sequence>
<feature type="transmembrane region" description="Helical" evidence="1">
    <location>
        <begin position="156"/>
        <end position="172"/>
    </location>
</feature>
<dbReference type="OrthoDB" id="572802at2"/>
<dbReference type="PANTHER" id="PTHR23028:SF53">
    <property type="entry name" value="ACYL_TRANSF_3 DOMAIN-CONTAINING PROTEIN"/>
    <property type="match status" value="1"/>
</dbReference>
<name>A0A401IGV0_APHSA</name>
<dbReference type="InterPro" id="IPR050879">
    <property type="entry name" value="Acyltransferase_3"/>
</dbReference>
<feature type="transmembrane region" description="Helical" evidence="1">
    <location>
        <begin position="284"/>
        <end position="304"/>
    </location>
</feature>
<dbReference type="InterPro" id="IPR002656">
    <property type="entry name" value="Acyl_transf_3_dom"/>
</dbReference>
<evidence type="ECO:0000313" key="4">
    <source>
        <dbReference type="Proteomes" id="UP000287247"/>
    </source>
</evidence>
<feature type="transmembrane region" description="Helical" evidence="1">
    <location>
        <begin position="78"/>
        <end position="97"/>
    </location>
</feature>
<dbReference type="Proteomes" id="UP000287247">
    <property type="component" value="Unassembled WGS sequence"/>
</dbReference>
<dbReference type="EMBL" id="BDQK01000008">
    <property type="protein sequence ID" value="GBF80517.1"/>
    <property type="molecule type" value="Genomic_DNA"/>
</dbReference>
<keyword evidence="1" id="KW-0472">Membrane</keyword>
<organism evidence="3 4">
    <name type="scientific">Aphanothece sacrum FPU1</name>
    <dbReference type="NCBI Taxonomy" id="1920663"/>
    <lineage>
        <taxon>Bacteria</taxon>
        <taxon>Bacillati</taxon>
        <taxon>Cyanobacteriota</taxon>
        <taxon>Cyanophyceae</taxon>
        <taxon>Oscillatoriophycideae</taxon>
        <taxon>Chroococcales</taxon>
        <taxon>Aphanothecaceae</taxon>
        <taxon>Aphanothece</taxon>
    </lineage>
</organism>
<proteinExistence type="predicted"/>
<dbReference type="Pfam" id="PF01757">
    <property type="entry name" value="Acyl_transf_3"/>
    <property type="match status" value="1"/>
</dbReference>
<protein>
    <submittedName>
        <fullName evidence="3">Acyltransferase 3</fullName>
    </submittedName>
</protein>
<feature type="transmembrane region" description="Helical" evidence="1">
    <location>
        <begin position="245"/>
        <end position="264"/>
    </location>
</feature>
<dbReference type="GO" id="GO:0000271">
    <property type="term" value="P:polysaccharide biosynthetic process"/>
    <property type="evidence" value="ECO:0007669"/>
    <property type="project" value="TreeGrafter"/>
</dbReference>
<feature type="transmembrane region" description="Helical" evidence="1">
    <location>
        <begin position="356"/>
        <end position="377"/>
    </location>
</feature>
<keyword evidence="1" id="KW-1133">Transmembrane helix</keyword>
<feature type="transmembrane region" description="Helical" evidence="1">
    <location>
        <begin position="325"/>
        <end position="344"/>
    </location>
</feature>
<evidence type="ECO:0000256" key="1">
    <source>
        <dbReference type="SAM" id="Phobius"/>
    </source>
</evidence>
<comment type="caution">
    <text evidence="3">The sequence shown here is derived from an EMBL/GenBank/DDBJ whole genome shotgun (WGS) entry which is preliminary data.</text>
</comment>
<feature type="domain" description="Acyltransferase 3" evidence="2">
    <location>
        <begin position="7"/>
        <end position="366"/>
    </location>
</feature>
<keyword evidence="3" id="KW-0808">Transferase</keyword>
<feature type="transmembrane region" description="Helical" evidence="1">
    <location>
        <begin position="12"/>
        <end position="34"/>
    </location>
</feature>
<evidence type="ECO:0000259" key="2">
    <source>
        <dbReference type="Pfam" id="PF01757"/>
    </source>
</evidence>
<dbReference type="RefSeq" id="WP_124976116.1">
    <property type="nucleotide sequence ID" value="NZ_BDQK01000008.1"/>
</dbReference>
<dbReference type="GO" id="GO:0016747">
    <property type="term" value="F:acyltransferase activity, transferring groups other than amino-acyl groups"/>
    <property type="evidence" value="ECO:0007669"/>
    <property type="project" value="InterPro"/>
</dbReference>
<keyword evidence="1" id="KW-0812">Transmembrane</keyword>
<gene>
    <name evidence="3" type="ORF">AsFPU1_1918</name>
</gene>
<feature type="transmembrane region" description="Helical" evidence="1">
    <location>
        <begin position="40"/>
        <end position="58"/>
    </location>
</feature>
<keyword evidence="3" id="KW-0012">Acyltransferase</keyword>
<accession>A0A401IGV0</accession>
<dbReference type="GO" id="GO:0016020">
    <property type="term" value="C:membrane"/>
    <property type="evidence" value="ECO:0007669"/>
    <property type="project" value="TreeGrafter"/>
</dbReference>
<evidence type="ECO:0000313" key="3">
    <source>
        <dbReference type="EMBL" id="GBF80517.1"/>
    </source>
</evidence>
<reference evidence="4" key="1">
    <citation type="submission" date="2017-05" db="EMBL/GenBank/DDBJ databases">
        <title>Physiological properties and genetic analysis related to exopolysaccharide production of fresh-water unicellular cyanobacterium Aphanothece sacrum, Suizenji Nori, that has been cultured as a food source in Japan.</title>
        <authorList>
            <person name="Kanesaki Y."/>
            <person name="Yoshikawa S."/>
            <person name="Ohki K."/>
        </authorList>
    </citation>
    <scope>NUCLEOTIDE SEQUENCE [LARGE SCALE GENOMIC DNA]</scope>
    <source>
        <strain evidence="4">FPU1</strain>
    </source>
</reference>
<dbReference type="PANTHER" id="PTHR23028">
    <property type="entry name" value="ACETYLTRANSFERASE"/>
    <property type="match status" value="1"/>
</dbReference>
<dbReference type="AlphaFoldDB" id="A0A401IGV0"/>